<reference evidence="3" key="1">
    <citation type="journal article" date="2019" name="Int. J. Syst. Evol. Microbiol.">
        <title>The Global Catalogue of Microorganisms (GCM) 10K type strain sequencing project: providing services to taxonomists for standard genome sequencing and annotation.</title>
        <authorList>
            <consortium name="The Broad Institute Genomics Platform"/>
            <consortium name="The Broad Institute Genome Sequencing Center for Infectious Disease"/>
            <person name="Wu L."/>
            <person name="Ma J."/>
        </authorList>
    </citation>
    <scope>NUCLEOTIDE SEQUENCE [LARGE SCALE GENOMIC DNA]</scope>
    <source>
        <strain evidence="3">CCUG 53915</strain>
    </source>
</reference>
<sequence length="104" mass="12162">MDGKMNREQLQGLSGQLMELFVADLFTKNKVNVNEAKSRMTDEQRERLKQTVEQLKVQVEDFLATKNVQTVTADEEETVKQVHPLRDVIIQMRQKKESNKNKEE</sequence>
<proteinExistence type="predicted"/>
<evidence type="ECO:0000313" key="3">
    <source>
        <dbReference type="Proteomes" id="UP001597231"/>
    </source>
</evidence>
<gene>
    <name evidence="2" type="ORF">ACFQ38_09880</name>
</gene>
<protein>
    <recommendedName>
        <fullName evidence="4">Spore coat protein</fullName>
    </recommendedName>
</protein>
<accession>A0ABW3TY10</accession>
<dbReference type="Proteomes" id="UP001597231">
    <property type="component" value="Unassembled WGS sequence"/>
</dbReference>
<name>A0ABW3TY10_9BACL</name>
<evidence type="ECO:0000313" key="2">
    <source>
        <dbReference type="EMBL" id="MFD1205408.1"/>
    </source>
</evidence>
<evidence type="ECO:0000256" key="1">
    <source>
        <dbReference type="SAM" id="Coils"/>
    </source>
</evidence>
<keyword evidence="3" id="KW-1185">Reference proteome</keyword>
<evidence type="ECO:0008006" key="4">
    <source>
        <dbReference type="Google" id="ProtNLM"/>
    </source>
</evidence>
<dbReference type="RefSeq" id="WP_336823280.1">
    <property type="nucleotide sequence ID" value="NZ_JBHTLT010000045.1"/>
</dbReference>
<dbReference type="EMBL" id="JBHTLT010000045">
    <property type="protein sequence ID" value="MFD1205408.1"/>
    <property type="molecule type" value="Genomic_DNA"/>
</dbReference>
<comment type="caution">
    <text evidence="2">The sequence shown here is derived from an EMBL/GenBank/DDBJ whole genome shotgun (WGS) entry which is preliminary data.</text>
</comment>
<keyword evidence="1" id="KW-0175">Coiled coil</keyword>
<feature type="coiled-coil region" evidence="1">
    <location>
        <begin position="38"/>
        <end position="65"/>
    </location>
</feature>
<organism evidence="2 3">
    <name type="scientific">Sporosarcina contaminans</name>
    <dbReference type="NCBI Taxonomy" id="633403"/>
    <lineage>
        <taxon>Bacteria</taxon>
        <taxon>Bacillati</taxon>
        <taxon>Bacillota</taxon>
        <taxon>Bacilli</taxon>
        <taxon>Bacillales</taxon>
        <taxon>Caryophanaceae</taxon>
        <taxon>Sporosarcina</taxon>
    </lineage>
</organism>